<feature type="compositionally biased region" description="Low complexity" evidence="1">
    <location>
        <begin position="93"/>
        <end position="109"/>
    </location>
</feature>
<proteinExistence type="predicted"/>
<accession>A0A8T0H4Z3</accession>
<keyword evidence="2" id="KW-0472">Membrane</keyword>
<keyword evidence="4" id="KW-1185">Reference proteome</keyword>
<evidence type="ECO:0000256" key="2">
    <source>
        <dbReference type="SAM" id="Phobius"/>
    </source>
</evidence>
<keyword evidence="2" id="KW-1133">Transmembrane helix</keyword>
<gene>
    <name evidence="3" type="ORF">KC19_7G015300</name>
</gene>
<reference evidence="3" key="1">
    <citation type="submission" date="2020-06" db="EMBL/GenBank/DDBJ databases">
        <title>WGS assembly of Ceratodon purpureus strain R40.</title>
        <authorList>
            <person name="Carey S.B."/>
            <person name="Jenkins J."/>
            <person name="Shu S."/>
            <person name="Lovell J.T."/>
            <person name="Sreedasyam A."/>
            <person name="Maumus F."/>
            <person name="Tiley G.P."/>
            <person name="Fernandez-Pozo N."/>
            <person name="Barry K."/>
            <person name="Chen C."/>
            <person name="Wang M."/>
            <person name="Lipzen A."/>
            <person name="Daum C."/>
            <person name="Saski C.A."/>
            <person name="Payton A.C."/>
            <person name="Mcbreen J.C."/>
            <person name="Conrad R.E."/>
            <person name="Kollar L.M."/>
            <person name="Olsson S."/>
            <person name="Huttunen S."/>
            <person name="Landis J.B."/>
            <person name="Wickett N.J."/>
            <person name="Johnson M.G."/>
            <person name="Rensing S.A."/>
            <person name="Grimwood J."/>
            <person name="Schmutz J."/>
            <person name="Mcdaniel S.F."/>
        </authorList>
    </citation>
    <scope>NUCLEOTIDE SEQUENCE</scope>
    <source>
        <strain evidence="3">R40</strain>
    </source>
</reference>
<feature type="compositionally biased region" description="Acidic residues" evidence="1">
    <location>
        <begin position="242"/>
        <end position="260"/>
    </location>
</feature>
<feature type="transmembrane region" description="Helical" evidence="2">
    <location>
        <begin position="483"/>
        <end position="505"/>
    </location>
</feature>
<feature type="region of interest" description="Disordered" evidence="1">
    <location>
        <begin position="77"/>
        <end position="109"/>
    </location>
</feature>
<dbReference type="AlphaFoldDB" id="A0A8T0H4Z3"/>
<dbReference type="PANTHER" id="PTHR34553">
    <property type="entry name" value="OS05G0597400 PROTEIN"/>
    <property type="match status" value="1"/>
</dbReference>
<feature type="region of interest" description="Disordered" evidence="1">
    <location>
        <begin position="221"/>
        <end position="260"/>
    </location>
</feature>
<feature type="transmembrane region" description="Helical" evidence="2">
    <location>
        <begin position="642"/>
        <end position="663"/>
    </location>
</feature>
<feature type="compositionally biased region" description="Basic and acidic residues" evidence="1">
    <location>
        <begin position="83"/>
        <end position="92"/>
    </location>
</feature>
<evidence type="ECO:0000313" key="3">
    <source>
        <dbReference type="EMBL" id="KAG0565805.1"/>
    </source>
</evidence>
<sequence length="805" mass="90531">MKNMMAETMGSELFQLTTLQIRDLQSYVSRLFLLVANESSKLVFIVDNGPWTSPEYRFRPAELWQLMVTQSRVSPFANRRRRSSGDDSRDDSSGVSSSLRQGSEGGSEQVSSWSNFKKFLQHQFKALSLVKTSPEGLHGCVAFEVEWANVRGINYLNELLTDTCVALEVKTMTKREFDSLQQAQAWYASERSEPLVDSASLPAGASEVEGCATRLSMHSERCNNDRAPPRWSMDGSVSADESSGESDVTDSDGSAEDDVSDYGTVKSFVADIFDLEEVTYEDNEDFFTPPSSPRSTLCQCPDSWTCSNWCPESTERGSFDDNDQLFPDSTCSLRFQDQYDGADELLDRTGNCCAPSSSNSVDSRDKTDHGWDLLPLLSKGSFDMGRPPGIKCTGAGCISSKCFWAEVDKGTSRHATSPHVLTEVETYRDVLIVFRFKDPMLPFELQKIVTADSGLLKMLESGLPSWVIFLQSYPIFCQLYRPWMRPLCGTIYFIVSVVTVLIGFYDLYKNVPILKATAARLCGPLFEWIEAWDMISRLKYLGTMLVLQNFEKAFRWLFMTVRAVRQLSMLLMRPLEEPLALLVNVVLPAWSLLLGFLMGCWNLVSMTLSSVFLTFGSLLQFMVWPFCMLLRSIWSLGIYPILAALWAVVSLPLQAVRLFLIFADNAIDGLTDLVQFIFISMSPAISTIKSAKAATPPPSLWRALWNDIFSKIFRAIRSILNGLVAFLTACNRHRLSIYNEVVACLFRLGSMINSGRSVAVQTCQQIFLVHDRNALESKQKVEAREEELRCSREVLKLRRCVSAQP</sequence>
<feature type="transmembrane region" description="Helical" evidence="2">
    <location>
        <begin position="579"/>
        <end position="604"/>
    </location>
</feature>
<name>A0A8T0H4Z3_CERPU</name>
<feature type="transmembrane region" description="Helical" evidence="2">
    <location>
        <begin position="610"/>
        <end position="630"/>
    </location>
</feature>
<dbReference type="Proteomes" id="UP000822688">
    <property type="component" value="Chromosome 7"/>
</dbReference>
<organism evidence="3 4">
    <name type="scientific">Ceratodon purpureus</name>
    <name type="common">Fire moss</name>
    <name type="synonym">Dicranum purpureum</name>
    <dbReference type="NCBI Taxonomy" id="3225"/>
    <lineage>
        <taxon>Eukaryota</taxon>
        <taxon>Viridiplantae</taxon>
        <taxon>Streptophyta</taxon>
        <taxon>Embryophyta</taxon>
        <taxon>Bryophyta</taxon>
        <taxon>Bryophytina</taxon>
        <taxon>Bryopsida</taxon>
        <taxon>Dicranidae</taxon>
        <taxon>Pseudoditrichales</taxon>
        <taxon>Ditrichaceae</taxon>
        <taxon>Ceratodon</taxon>
    </lineage>
</organism>
<comment type="caution">
    <text evidence="3">The sequence shown here is derived from an EMBL/GenBank/DDBJ whole genome shotgun (WGS) entry which is preliminary data.</text>
</comment>
<protein>
    <submittedName>
        <fullName evidence="3">Uncharacterized protein</fullName>
    </submittedName>
</protein>
<keyword evidence="2" id="KW-0812">Transmembrane</keyword>
<evidence type="ECO:0000256" key="1">
    <source>
        <dbReference type="SAM" id="MobiDB-lite"/>
    </source>
</evidence>
<evidence type="ECO:0000313" key="4">
    <source>
        <dbReference type="Proteomes" id="UP000822688"/>
    </source>
</evidence>
<dbReference type="EMBL" id="CM026428">
    <property type="protein sequence ID" value="KAG0565805.1"/>
    <property type="molecule type" value="Genomic_DNA"/>
</dbReference>
<dbReference type="PANTHER" id="PTHR34553:SF4">
    <property type="entry name" value="G1_S-SPECIFIC CYCLIN-E PROTEIN"/>
    <property type="match status" value="1"/>
</dbReference>